<dbReference type="RefSeq" id="WP_202921100.1">
    <property type="nucleotide sequence ID" value="NZ_CP036274.1"/>
</dbReference>
<keyword evidence="2" id="KW-1185">Reference proteome</keyword>
<gene>
    <name evidence="1" type="ORF">ETAA8_40480</name>
</gene>
<proteinExistence type="predicted"/>
<dbReference type="KEGG" id="aagg:ETAA8_40480"/>
<protein>
    <submittedName>
        <fullName evidence="1">Uncharacterized protein</fullName>
    </submittedName>
</protein>
<organism evidence="1 2">
    <name type="scientific">Anatilimnocola aggregata</name>
    <dbReference type="NCBI Taxonomy" id="2528021"/>
    <lineage>
        <taxon>Bacteria</taxon>
        <taxon>Pseudomonadati</taxon>
        <taxon>Planctomycetota</taxon>
        <taxon>Planctomycetia</taxon>
        <taxon>Pirellulales</taxon>
        <taxon>Pirellulaceae</taxon>
        <taxon>Anatilimnocola</taxon>
    </lineage>
</organism>
<sequence length="58" mass="6546">MNFLCLAPDLQEELLLLPTVERGRAPLTEKLLRPIAATPCWKKQRRMWQLLLGASGAS</sequence>
<dbReference type="AlphaFoldDB" id="A0A517YFK5"/>
<dbReference type="EMBL" id="CP036274">
    <property type="protein sequence ID" value="QDU28942.1"/>
    <property type="molecule type" value="Genomic_DNA"/>
</dbReference>
<accession>A0A517YFK5</accession>
<evidence type="ECO:0000313" key="2">
    <source>
        <dbReference type="Proteomes" id="UP000315017"/>
    </source>
</evidence>
<name>A0A517YFK5_9BACT</name>
<reference evidence="1 2" key="1">
    <citation type="submission" date="2019-02" db="EMBL/GenBank/DDBJ databases">
        <title>Deep-cultivation of Planctomycetes and their phenomic and genomic characterization uncovers novel biology.</title>
        <authorList>
            <person name="Wiegand S."/>
            <person name="Jogler M."/>
            <person name="Boedeker C."/>
            <person name="Pinto D."/>
            <person name="Vollmers J."/>
            <person name="Rivas-Marin E."/>
            <person name="Kohn T."/>
            <person name="Peeters S.H."/>
            <person name="Heuer A."/>
            <person name="Rast P."/>
            <person name="Oberbeckmann S."/>
            <person name="Bunk B."/>
            <person name="Jeske O."/>
            <person name="Meyerdierks A."/>
            <person name="Storesund J.E."/>
            <person name="Kallscheuer N."/>
            <person name="Luecker S."/>
            <person name="Lage O.M."/>
            <person name="Pohl T."/>
            <person name="Merkel B.J."/>
            <person name="Hornburger P."/>
            <person name="Mueller R.-W."/>
            <person name="Bruemmer F."/>
            <person name="Labrenz M."/>
            <person name="Spormann A.M."/>
            <person name="Op den Camp H."/>
            <person name="Overmann J."/>
            <person name="Amann R."/>
            <person name="Jetten M.S.M."/>
            <person name="Mascher T."/>
            <person name="Medema M.H."/>
            <person name="Devos D.P."/>
            <person name="Kaster A.-K."/>
            <person name="Ovreas L."/>
            <person name="Rohde M."/>
            <person name="Galperin M.Y."/>
            <person name="Jogler C."/>
        </authorList>
    </citation>
    <scope>NUCLEOTIDE SEQUENCE [LARGE SCALE GENOMIC DNA]</scope>
    <source>
        <strain evidence="1 2">ETA_A8</strain>
    </source>
</reference>
<evidence type="ECO:0000313" key="1">
    <source>
        <dbReference type="EMBL" id="QDU28942.1"/>
    </source>
</evidence>
<dbReference type="Proteomes" id="UP000315017">
    <property type="component" value="Chromosome"/>
</dbReference>